<organism evidence="3 4">
    <name type="scientific">Stephania cephalantha</name>
    <dbReference type="NCBI Taxonomy" id="152367"/>
    <lineage>
        <taxon>Eukaryota</taxon>
        <taxon>Viridiplantae</taxon>
        <taxon>Streptophyta</taxon>
        <taxon>Embryophyta</taxon>
        <taxon>Tracheophyta</taxon>
        <taxon>Spermatophyta</taxon>
        <taxon>Magnoliopsida</taxon>
        <taxon>Ranunculales</taxon>
        <taxon>Menispermaceae</taxon>
        <taxon>Menispermoideae</taxon>
        <taxon>Cissampelideae</taxon>
        <taxon>Stephania</taxon>
    </lineage>
</organism>
<keyword evidence="2" id="KW-1133">Transmembrane helix</keyword>
<feature type="compositionally biased region" description="Basic and acidic residues" evidence="1">
    <location>
        <begin position="66"/>
        <end position="87"/>
    </location>
</feature>
<dbReference type="PANTHER" id="PTHR33429:SF7">
    <property type="entry name" value="OS02G0708000 PROTEIN"/>
    <property type="match status" value="1"/>
</dbReference>
<keyword evidence="2" id="KW-0472">Membrane</keyword>
<feature type="compositionally biased region" description="Polar residues" evidence="1">
    <location>
        <begin position="1"/>
        <end position="14"/>
    </location>
</feature>
<feature type="region of interest" description="Disordered" evidence="1">
    <location>
        <begin position="1"/>
        <end position="33"/>
    </location>
</feature>
<dbReference type="EMBL" id="JBBNAG010000009">
    <property type="protein sequence ID" value="KAK9104453.1"/>
    <property type="molecule type" value="Genomic_DNA"/>
</dbReference>
<feature type="transmembrane region" description="Helical" evidence="2">
    <location>
        <begin position="39"/>
        <end position="60"/>
    </location>
</feature>
<evidence type="ECO:0000256" key="1">
    <source>
        <dbReference type="SAM" id="MobiDB-lite"/>
    </source>
</evidence>
<evidence type="ECO:0000313" key="4">
    <source>
        <dbReference type="Proteomes" id="UP001419268"/>
    </source>
</evidence>
<sequence length="131" mass="14517">MSLPQPNQPNNGFIQNAPPLPNTGMRKQPSHSNSSYGPVFIVLAVVVGISLIACLLNRLCTRKFSSRKENQRAHFDRPKERDVENGRRVRFAGGQADHNEQHPEFKQDGNGEIKEEMIQPGGTSGEPTLEA</sequence>
<reference evidence="3 4" key="1">
    <citation type="submission" date="2024-01" db="EMBL/GenBank/DDBJ databases">
        <title>Genome assemblies of Stephania.</title>
        <authorList>
            <person name="Yang L."/>
        </authorList>
    </citation>
    <scope>NUCLEOTIDE SEQUENCE [LARGE SCALE GENOMIC DNA]</scope>
    <source>
        <strain evidence="3">JXDWG</strain>
        <tissue evidence="3">Leaf</tissue>
    </source>
</reference>
<keyword evidence="2" id="KW-0812">Transmembrane</keyword>
<feature type="compositionally biased region" description="Basic and acidic residues" evidence="1">
    <location>
        <begin position="97"/>
        <end position="117"/>
    </location>
</feature>
<dbReference type="AlphaFoldDB" id="A0AAP0FAK2"/>
<proteinExistence type="predicted"/>
<evidence type="ECO:0000313" key="3">
    <source>
        <dbReference type="EMBL" id="KAK9104453.1"/>
    </source>
</evidence>
<keyword evidence="4" id="KW-1185">Reference proteome</keyword>
<feature type="region of interest" description="Disordered" evidence="1">
    <location>
        <begin position="66"/>
        <end position="131"/>
    </location>
</feature>
<name>A0AAP0FAK2_9MAGN</name>
<accession>A0AAP0FAK2</accession>
<comment type="caution">
    <text evidence="3">The sequence shown here is derived from an EMBL/GenBank/DDBJ whole genome shotgun (WGS) entry which is preliminary data.</text>
</comment>
<evidence type="ECO:0000256" key="2">
    <source>
        <dbReference type="SAM" id="Phobius"/>
    </source>
</evidence>
<gene>
    <name evidence="3" type="ORF">Scep_021297</name>
</gene>
<dbReference type="PANTHER" id="PTHR33429">
    <property type="entry name" value="OS02G0708000 PROTEIN-RELATED"/>
    <property type="match status" value="1"/>
</dbReference>
<protein>
    <submittedName>
        <fullName evidence="3">Uncharacterized protein</fullName>
    </submittedName>
</protein>
<dbReference type="Proteomes" id="UP001419268">
    <property type="component" value="Unassembled WGS sequence"/>
</dbReference>